<evidence type="ECO:0000256" key="1">
    <source>
        <dbReference type="PROSITE-ProRule" id="PRU10137"/>
    </source>
</evidence>
<dbReference type="InterPro" id="IPR006118">
    <property type="entry name" value="Recombinase_CS"/>
</dbReference>
<dbReference type="PROSITE" id="PS00397">
    <property type="entry name" value="RECOMBINASES_1"/>
    <property type="match status" value="1"/>
</dbReference>
<gene>
    <name evidence="2" type="ORF">JOC86_001192</name>
</gene>
<dbReference type="Proteomes" id="UP001646157">
    <property type="component" value="Unassembled WGS sequence"/>
</dbReference>
<organism evidence="2 3">
    <name type="scientific">Rossellomorea pakistanensis</name>
    <dbReference type="NCBI Taxonomy" id="992288"/>
    <lineage>
        <taxon>Bacteria</taxon>
        <taxon>Bacillati</taxon>
        <taxon>Bacillota</taxon>
        <taxon>Bacilli</taxon>
        <taxon>Bacillales</taxon>
        <taxon>Bacillaceae</taxon>
        <taxon>Rossellomorea</taxon>
    </lineage>
</organism>
<name>A0ABS2NA31_9BACI</name>
<accession>A0ABS2NA31</accession>
<reference evidence="2 3" key="1">
    <citation type="submission" date="2021-01" db="EMBL/GenBank/DDBJ databases">
        <title>Genomic Encyclopedia of Type Strains, Phase IV (KMG-IV): sequencing the most valuable type-strain genomes for metagenomic binning, comparative biology and taxonomic classification.</title>
        <authorList>
            <person name="Goeker M."/>
        </authorList>
    </citation>
    <scope>NUCLEOTIDE SEQUENCE [LARGE SCALE GENOMIC DNA]</scope>
    <source>
        <strain evidence="2 3">DSM 24834</strain>
    </source>
</reference>
<evidence type="ECO:0000313" key="3">
    <source>
        <dbReference type="Proteomes" id="UP001646157"/>
    </source>
</evidence>
<evidence type="ECO:0000313" key="2">
    <source>
        <dbReference type="EMBL" id="MBM7584655.1"/>
    </source>
</evidence>
<protein>
    <submittedName>
        <fullName evidence="2">DNA invertase Pin-like site-specific DNA recombinase</fullName>
    </submittedName>
</protein>
<feature type="active site" description="O-(5'-phospho-DNA)-serine intermediate" evidence="1">
    <location>
        <position position="10"/>
    </location>
</feature>
<keyword evidence="3" id="KW-1185">Reference proteome</keyword>
<proteinExistence type="predicted"/>
<comment type="caution">
    <text evidence="2">The sequence shown here is derived from an EMBL/GenBank/DDBJ whole genome shotgun (WGS) entry which is preliminary data.</text>
</comment>
<dbReference type="EMBL" id="JAFBDZ010000001">
    <property type="protein sequence ID" value="MBM7584655.1"/>
    <property type="molecule type" value="Genomic_DNA"/>
</dbReference>
<sequence length="57" mass="6369">MKAAIYIRVSTVEQATEGYSIVLKLTVLKPIVCLRDGILSRYTLMMGIVQKIRTGLI</sequence>